<feature type="domain" description="Vps41 beta-propeller" evidence="7">
    <location>
        <begin position="16"/>
        <end position="342"/>
    </location>
</feature>
<keyword evidence="4" id="KW-0458">Lysosome</keyword>
<dbReference type="InterPro" id="IPR001680">
    <property type="entry name" value="WD40_rpt"/>
</dbReference>
<dbReference type="PROSITE" id="PS50236">
    <property type="entry name" value="CHCR"/>
    <property type="match status" value="1"/>
</dbReference>
<name>A0AAJ7WI97_9ACAR</name>
<dbReference type="Gene3D" id="1.25.40.10">
    <property type="entry name" value="Tetratricopeptide repeat domain"/>
    <property type="match status" value="1"/>
</dbReference>
<dbReference type="PANTHER" id="PTHR12616:SF1">
    <property type="entry name" value="VACUOLAR PROTEIN SORTING-ASSOCIATED PROTEIN 41 HOMOLOG"/>
    <property type="match status" value="1"/>
</dbReference>
<dbReference type="Proteomes" id="UP000694867">
    <property type="component" value="Unplaced"/>
</dbReference>
<organism evidence="9 10">
    <name type="scientific">Galendromus occidentalis</name>
    <name type="common">western predatory mite</name>
    <dbReference type="NCBI Taxonomy" id="34638"/>
    <lineage>
        <taxon>Eukaryota</taxon>
        <taxon>Metazoa</taxon>
        <taxon>Ecdysozoa</taxon>
        <taxon>Arthropoda</taxon>
        <taxon>Chelicerata</taxon>
        <taxon>Arachnida</taxon>
        <taxon>Acari</taxon>
        <taxon>Parasitiformes</taxon>
        <taxon>Mesostigmata</taxon>
        <taxon>Gamasina</taxon>
        <taxon>Phytoseioidea</taxon>
        <taxon>Phytoseiidae</taxon>
        <taxon>Typhlodrominae</taxon>
        <taxon>Galendromus</taxon>
    </lineage>
</organism>
<evidence type="ECO:0000259" key="7">
    <source>
        <dbReference type="Pfam" id="PF23411"/>
    </source>
</evidence>
<dbReference type="KEGG" id="goe:100904590"/>
<keyword evidence="3" id="KW-0653">Protein transport</keyword>
<dbReference type="PANTHER" id="PTHR12616">
    <property type="entry name" value="VACUOLAR PROTEIN SORTING VPS41"/>
    <property type="match status" value="1"/>
</dbReference>
<gene>
    <name evidence="10" type="primary">LOC100904590</name>
</gene>
<dbReference type="Pfam" id="PF23556">
    <property type="entry name" value="TPR_Vps41"/>
    <property type="match status" value="1"/>
</dbReference>
<evidence type="ECO:0000256" key="2">
    <source>
        <dbReference type="ARBA" id="ARBA00022448"/>
    </source>
</evidence>
<evidence type="ECO:0000259" key="8">
    <source>
        <dbReference type="Pfam" id="PF23555"/>
    </source>
</evidence>
<evidence type="ECO:0000256" key="5">
    <source>
        <dbReference type="ARBA" id="ARBA00029538"/>
    </source>
</evidence>
<dbReference type="InterPro" id="IPR000547">
    <property type="entry name" value="Clathrin_H-chain/VPS_repeat"/>
</dbReference>
<dbReference type="AlphaFoldDB" id="A0AAJ7WI97"/>
<comment type="subcellular location">
    <subcellularLocation>
        <location evidence="1">Lysosome</location>
    </subcellularLocation>
</comment>
<dbReference type="GO" id="GO:0005764">
    <property type="term" value="C:lysosome"/>
    <property type="evidence" value="ECO:0007669"/>
    <property type="project" value="UniProtKB-SubCell"/>
</dbReference>
<evidence type="ECO:0000313" key="9">
    <source>
        <dbReference type="Proteomes" id="UP000694867"/>
    </source>
</evidence>
<evidence type="ECO:0000256" key="6">
    <source>
        <dbReference type="PROSITE-ProRule" id="PRU01006"/>
    </source>
</evidence>
<evidence type="ECO:0000313" key="10">
    <source>
        <dbReference type="RefSeq" id="XP_028967965.1"/>
    </source>
</evidence>
<proteinExistence type="predicted"/>
<feature type="domain" description="Vps41 C-terminal RING finger" evidence="8">
    <location>
        <begin position="776"/>
        <end position="811"/>
    </location>
</feature>
<dbReference type="InterPro" id="IPR011990">
    <property type="entry name" value="TPR-like_helical_dom_sf"/>
</dbReference>
<dbReference type="CTD" id="16990"/>
<dbReference type="GO" id="GO:0006623">
    <property type="term" value="P:protein targeting to vacuole"/>
    <property type="evidence" value="ECO:0007669"/>
    <property type="project" value="InterPro"/>
</dbReference>
<dbReference type="InterPro" id="IPR057779">
    <property type="entry name" value="Znf_RING_Vps41"/>
</dbReference>
<dbReference type="Pfam" id="PF23411">
    <property type="entry name" value="Beta-prop_Vps41"/>
    <property type="match status" value="1"/>
</dbReference>
<dbReference type="InterPro" id="IPR057780">
    <property type="entry name" value="Beta-prop_Vps41"/>
</dbReference>
<dbReference type="Pfam" id="PF23555">
    <property type="entry name" value="zf-RING_Vps41"/>
    <property type="match status" value="1"/>
</dbReference>
<reference evidence="10" key="1">
    <citation type="submission" date="2025-08" db="UniProtKB">
        <authorList>
            <consortium name="RefSeq"/>
        </authorList>
    </citation>
    <scope>IDENTIFICATION</scope>
</reference>
<dbReference type="SMART" id="SM00320">
    <property type="entry name" value="WD40"/>
    <property type="match status" value="1"/>
</dbReference>
<evidence type="ECO:0000256" key="1">
    <source>
        <dbReference type="ARBA" id="ARBA00004371"/>
    </source>
</evidence>
<dbReference type="InterPro" id="IPR036322">
    <property type="entry name" value="WD40_repeat_dom_sf"/>
</dbReference>
<dbReference type="InterPro" id="IPR016024">
    <property type="entry name" value="ARM-type_fold"/>
</dbReference>
<dbReference type="GO" id="GO:0016236">
    <property type="term" value="P:macroautophagy"/>
    <property type="evidence" value="ECO:0007669"/>
    <property type="project" value="TreeGrafter"/>
</dbReference>
<protein>
    <recommendedName>
        <fullName evidence="5">Vacuolar protein sorting-associated protein 41 homolog</fullName>
    </recommendedName>
</protein>
<dbReference type="GO" id="GO:0005770">
    <property type="term" value="C:late endosome"/>
    <property type="evidence" value="ECO:0007669"/>
    <property type="project" value="TreeGrafter"/>
</dbReference>
<dbReference type="InterPro" id="IPR015943">
    <property type="entry name" value="WD40/YVTN_repeat-like_dom_sf"/>
</dbReference>
<keyword evidence="9" id="KW-1185">Reference proteome</keyword>
<accession>A0AAJ7WI97</accession>
<dbReference type="SMART" id="SM00299">
    <property type="entry name" value="CLH"/>
    <property type="match status" value="1"/>
</dbReference>
<evidence type="ECO:0000256" key="3">
    <source>
        <dbReference type="ARBA" id="ARBA00022927"/>
    </source>
</evidence>
<dbReference type="Gene3D" id="2.130.10.10">
    <property type="entry name" value="YVTN repeat-like/Quinoprotein amine dehydrogenase"/>
    <property type="match status" value="1"/>
</dbReference>
<feature type="repeat" description="CHCR" evidence="6">
    <location>
        <begin position="550"/>
        <end position="698"/>
    </location>
</feature>
<evidence type="ECO:0000256" key="4">
    <source>
        <dbReference type="ARBA" id="ARBA00023228"/>
    </source>
</evidence>
<dbReference type="SUPFAM" id="SSF50978">
    <property type="entry name" value="WD40 repeat-like"/>
    <property type="match status" value="1"/>
</dbReference>
<keyword evidence="2" id="KW-0813">Transport</keyword>
<dbReference type="GeneID" id="100904590"/>
<sequence length="834" mass="97050">MVSSHESSEEDDERALHYERLPYDAQIVLDTEVGSCIAVHDKFILVGTLTGSIHILDHQGNKTKTLTSHETPVCHISVDAKGEYMASCSENGSVFVHGTASQDNNIAFSFEELVHFCCLNPRFATDSKRSFIIGTDKLMYYQKNFFNKYRMSVIFRGEGPIRTCSWQNRFAAFATDLSVIVFDMSMCAVLCKFRRDQDPSLAPELYPCHMAWMTDRQLLVGWADRINMCNIKEKMRRTHSSPTSFYLEISSIFTTDDIYVCGLAPCGSNIAILGTEKMDGRDNTSHMLFQLLEPHNKYCTQLSSDRIPLKMTSKLRTDFSLSCLTSEQRWFILSPSELVVARPADRDDHIDRLIGNEMYEEAMQVMVNCSSEIKRHSLLVVGKYYLNHLLDTEKYDQVGPLCQKIFGSQSALWEELIFNLATRKKCHIIVNYIPQRKDKKLNLQSYEIMLNEYIQILPAQLPAMVKRWKGLYDPRIVHGAIEERLKYAPDERLEEAVGLLLMYQERYAEALNIFISIRAAKWVHELLRDHFDILKDDIFKRILELMDIDYKEASNFFAKHDYYDVKEVSRRLNDRREYLLEYLRCKFARKPRALDEGDHGQLVEYFARHDPDSLLPFLRKSNKFPLERALHLCEEQGLVQETAFLYERMGNHRKALTLIVTELEDVEQAITFCKEQARDDLWQILIDLCVSRPQLLNVLLNHIGNYIDPTMLIRAIPKGLEIPDLRDSLVRIIHDFKLQIALRESCQKIILSNHRSLFERHFNLRRKPIHVPADSLCESCNRPIVQRDATRMMNVIAFACEHNYHDACVEKTDDLKCRICFNKTKSNFFEYYNA</sequence>
<dbReference type="GO" id="GO:0009267">
    <property type="term" value="P:cellular response to starvation"/>
    <property type="evidence" value="ECO:0007669"/>
    <property type="project" value="TreeGrafter"/>
</dbReference>
<dbReference type="InterPro" id="IPR045111">
    <property type="entry name" value="Vps41/Vps8"/>
</dbReference>
<dbReference type="RefSeq" id="XP_028967965.1">
    <property type="nucleotide sequence ID" value="XM_029112132.1"/>
</dbReference>
<dbReference type="GO" id="GO:0030897">
    <property type="term" value="C:HOPS complex"/>
    <property type="evidence" value="ECO:0007669"/>
    <property type="project" value="TreeGrafter"/>
</dbReference>
<dbReference type="SUPFAM" id="SSF48371">
    <property type="entry name" value="ARM repeat"/>
    <property type="match status" value="1"/>
</dbReference>
<dbReference type="GO" id="GO:0034058">
    <property type="term" value="P:endosomal vesicle fusion"/>
    <property type="evidence" value="ECO:0007669"/>
    <property type="project" value="TreeGrafter"/>
</dbReference>